<keyword evidence="1" id="KW-0812">Transmembrane</keyword>
<dbReference type="EMBL" id="BK015028">
    <property type="protein sequence ID" value="DAD87816.1"/>
    <property type="molecule type" value="Genomic_DNA"/>
</dbReference>
<organism evidence="2">
    <name type="scientific">Podoviridae sp. ctJYR5</name>
    <dbReference type="NCBI Taxonomy" id="2826551"/>
    <lineage>
        <taxon>Viruses</taxon>
        <taxon>Duplodnaviria</taxon>
        <taxon>Heunggongvirae</taxon>
        <taxon>Uroviricota</taxon>
        <taxon>Caudoviricetes</taxon>
    </lineage>
</organism>
<feature type="transmembrane region" description="Helical" evidence="1">
    <location>
        <begin position="12"/>
        <end position="29"/>
    </location>
</feature>
<proteinExistence type="predicted"/>
<evidence type="ECO:0000313" key="2">
    <source>
        <dbReference type="EMBL" id="DAD87816.1"/>
    </source>
</evidence>
<sequence length="101" mass="11345">MIHINPTTIDVALILGVISLITIAGRFIYRVTIFMDHLSTMLNAWDGKDGAPSVLDRLEDIEEKLKDVQYHVKPNHGGSSVDAQNRQLKEIISYLKEKNNG</sequence>
<keyword evidence="1" id="KW-1133">Transmembrane helix</keyword>
<accession>A0A8S5N019</accession>
<evidence type="ECO:0000256" key="1">
    <source>
        <dbReference type="SAM" id="Phobius"/>
    </source>
</evidence>
<keyword evidence="1" id="KW-0472">Membrane</keyword>
<reference evidence="2" key="1">
    <citation type="journal article" date="2021" name="Proc. Natl. Acad. Sci. U.S.A.">
        <title>A Catalog of Tens of Thousands of Viruses from Human Metagenomes Reveals Hidden Associations with Chronic Diseases.</title>
        <authorList>
            <person name="Tisza M.J."/>
            <person name="Buck C.B."/>
        </authorList>
    </citation>
    <scope>NUCLEOTIDE SEQUENCE</scope>
    <source>
        <strain evidence="2">CtJYR5</strain>
    </source>
</reference>
<protein>
    <submittedName>
        <fullName evidence="2">Uncharacterized protein</fullName>
    </submittedName>
</protein>
<name>A0A8S5N019_9CAUD</name>